<protein>
    <submittedName>
        <fullName evidence="3">Uncharacterized protein LOC109133436</fullName>
    </submittedName>
</protein>
<feature type="transmembrane region" description="Helical" evidence="1">
    <location>
        <begin position="12"/>
        <end position="33"/>
    </location>
</feature>
<evidence type="ECO:0000313" key="2">
    <source>
        <dbReference type="Proteomes" id="UP000694864"/>
    </source>
</evidence>
<dbReference type="Proteomes" id="UP000694864">
    <property type="component" value="Chromosome 6"/>
</dbReference>
<accession>A0ABM1RSV8</accession>
<keyword evidence="1" id="KW-1133">Transmembrane helix</keyword>
<keyword evidence="1" id="KW-0812">Transmembrane</keyword>
<dbReference type="GeneID" id="109133436"/>
<gene>
    <name evidence="3" type="primary">LOC109133436</name>
</gene>
<organism evidence="2 3">
    <name type="scientific">Camelina sativa</name>
    <name type="common">False flax</name>
    <name type="synonym">Myagrum sativum</name>
    <dbReference type="NCBI Taxonomy" id="90675"/>
    <lineage>
        <taxon>Eukaryota</taxon>
        <taxon>Viridiplantae</taxon>
        <taxon>Streptophyta</taxon>
        <taxon>Embryophyta</taxon>
        <taxon>Tracheophyta</taxon>
        <taxon>Spermatophyta</taxon>
        <taxon>Magnoliopsida</taxon>
        <taxon>eudicotyledons</taxon>
        <taxon>Gunneridae</taxon>
        <taxon>Pentapetalae</taxon>
        <taxon>rosids</taxon>
        <taxon>malvids</taxon>
        <taxon>Brassicales</taxon>
        <taxon>Brassicaceae</taxon>
        <taxon>Camelineae</taxon>
        <taxon>Camelina</taxon>
    </lineage>
</organism>
<keyword evidence="2" id="KW-1185">Reference proteome</keyword>
<evidence type="ECO:0000256" key="1">
    <source>
        <dbReference type="SAM" id="Phobius"/>
    </source>
</evidence>
<proteinExistence type="predicted"/>
<reference evidence="3" key="2">
    <citation type="submission" date="2025-08" db="UniProtKB">
        <authorList>
            <consortium name="RefSeq"/>
        </authorList>
    </citation>
    <scope>IDENTIFICATION</scope>
    <source>
        <tissue evidence="3">Leaf</tissue>
    </source>
</reference>
<evidence type="ECO:0000313" key="3">
    <source>
        <dbReference type="RefSeq" id="XP_019102096.1"/>
    </source>
</evidence>
<keyword evidence="1" id="KW-0472">Membrane</keyword>
<dbReference type="RefSeq" id="XP_019102096.1">
    <property type="nucleotide sequence ID" value="XM_019246551.1"/>
</dbReference>
<reference evidence="2" key="1">
    <citation type="journal article" date="2014" name="Nat. Commun.">
        <title>The emerging biofuel crop Camelina sativa retains a highly undifferentiated hexaploid genome structure.</title>
        <authorList>
            <person name="Kagale S."/>
            <person name="Koh C."/>
            <person name="Nixon J."/>
            <person name="Bollina V."/>
            <person name="Clarke W.E."/>
            <person name="Tuteja R."/>
            <person name="Spillane C."/>
            <person name="Robinson S.J."/>
            <person name="Links M.G."/>
            <person name="Clarke C."/>
            <person name="Higgins E.E."/>
            <person name="Huebert T."/>
            <person name="Sharpe A.G."/>
            <person name="Parkin I.A."/>
        </authorList>
    </citation>
    <scope>NUCLEOTIDE SEQUENCE [LARGE SCALE GENOMIC DNA]</scope>
    <source>
        <strain evidence="2">cv. DH55</strain>
    </source>
</reference>
<sequence>MASWTEVLTNAAMFVIIQALAFLIIPTSFDIFASNIKMKKDKRSFGFKLSCSFSHLLALISDDVSRVEGEAEDEEEASSHFPKDPKFIFLLLFTMYGSCQFKEGSDDRHDPYV</sequence>
<name>A0ABM1RSV8_CAMSA</name>